<evidence type="ECO:0000313" key="8">
    <source>
        <dbReference type="Proteomes" id="UP001152561"/>
    </source>
</evidence>
<gene>
    <name evidence="7" type="ORF">K7X08_003959</name>
</gene>
<dbReference type="Proteomes" id="UP001152561">
    <property type="component" value="Unassembled WGS sequence"/>
</dbReference>
<name>A0A9Q1MGM9_9SOLA</name>
<dbReference type="EMBL" id="JAJAGQ010000006">
    <property type="protein sequence ID" value="KAJ8559901.1"/>
    <property type="molecule type" value="Genomic_DNA"/>
</dbReference>
<evidence type="ECO:0000256" key="1">
    <source>
        <dbReference type="ARBA" id="ARBA00004123"/>
    </source>
</evidence>
<dbReference type="Gene3D" id="1.10.10.60">
    <property type="entry name" value="Homeodomain-like"/>
    <property type="match status" value="1"/>
</dbReference>
<dbReference type="InterPro" id="IPR009057">
    <property type="entry name" value="Homeodomain-like_sf"/>
</dbReference>
<dbReference type="PROSITE" id="PS50090">
    <property type="entry name" value="MYB_LIKE"/>
    <property type="match status" value="1"/>
</dbReference>
<dbReference type="SUPFAM" id="SSF46689">
    <property type="entry name" value="Homeodomain-like"/>
    <property type="match status" value="1"/>
</dbReference>
<dbReference type="InterPro" id="IPR015495">
    <property type="entry name" value="Myb_TF_plants"/>
</dbReference>
<dbReference type="GO" id="GO:0006355">
    <property type="term" value="P:regulation of DNA-templated transcription"/>
    <property type="evidence" value="ECO:0007669"/>
    <property type="project" value="TreeGrafter"/>
</dbReference>
<proteinExistence type="predicted"/>
<dbReference type="GO" id="GO:0000976">
    <property type="term" value="F:transcription cis-regulatory region binding"/>
    <property type="evidence" value="ECO:0007669"/>
    <property type="project" value="UniProtKB-ARBA"/>
</dbReference>
<keyword evidence="8" id="KW-1185">Reference proteome</keyword>
<dbReference type="GO" id="GO:0010597">
    <property type="term" value="P:green leaf volatile biosynthetic process"/>
    <property type="evidence" value="ECO:0007669"/>
    <property type="project" value="UniProtKB-ARBA"/>
</dbReference>
<dbReference type="AlphaFoldDB" id="A0A9Q1MGM9"/>
<keyword evidence="2" id="KW-0238">DNA-binding</keyword>
<dbReference type="Pfam" id="PF00249">
    <property type="entry name" value="Myb_DNA-binding"/>
    <property type="match status" value="1"/>
</dbReference>
<organism evidence="7 8">
    <name type="scientific">Anisodus acutangulus</name>
    <dbReference type="NCBI Taxonomy" id="402998"/>
    <lineage>
        <taxon>Eukaryota</taxon>
        <taxon>Viridiplantae</taxon>
        <taxon>Streptophyta</taxon>
        <taxon>Embryophyta</taxon>
        <taxon>Tracheophyta</taxon>
        <taxon>Spermatophyta</taxon>
        <taxon>Magnoliopsida</taxon>
        <taxon>eudicotyledons</taxon>
        <taxon>Gunneridae</taxon>
        <taxon>Pentapetalae</taxon>
        <taxon>asterids</taxon>
        <taxon>lamiids</taxon>
        <taxon>Solanales</taxon>
        <taxon>Solanaceae</taxon>
        <taxon>Solanoideae</taxon>
        <taxon>Hyoscyameae</taxon>
        <taxon>Anisodus</taxon>
    </lineage>
</organism>
<dbReference type="GO" id="GO:0005634">
    <property type="term" value="C:nucleus"/>
    <property type="evidence" value="ECO:0007669"/>
    <property type="project" value="UniProtKB-SubCell"/>
</dbReference>
<dbReference type="InterPro" id="IPR001005">
    <property type="entry name" value="SANT/Myb"/>
</dbReference>
<feature type="domain" description="Myb-like" evidence="5">
    <location>
        <begin position="1"/>
        <end position="44"/>
    </location>
</feature>
<reference evidence="8" key="1">
    <citation type="journal article" date="2023" name="Proc. Natl. Acad. Sci. U.S.A.">
        <title>Genomic and structural basis for evolution of tropane alkaloid biosynthesis.</title>
        <authorList>
            <person name="Wanga Y.-J."/>
            <person name="Taina T."/>
            <person name="Yua J.-Y."/>
            <person name="Lia J."/>
            <person name="Xua B."/>
            <person name="Chenc J."/>
            <person name="D'Auriad J.C."/>
            <person name="Huanga J.-P."/>
            <person name="Huanga S.-X."/>
        </authorList>
    </citation>
    <scope>NUCLEOTIDE SEQUENCE [LARGE SCALE GENOMIC DNA]</scope>
    <source>
        <strain evidence="8">cv. KIB-2019</strain>
    </source>
</reference>
<dbReference type="InterPro" id="IPR017930">
    <property type="entry name" value="Myb_dom"/>
</dbReference>
<evidence type="ECO:0000259" key="6">
    <source>
        <dbReference type="PROSITE" id="PS51294"/>
    </source>
</evidence>
<feature type="domain" description="HTH myb-type" evidence="6">
    <location>
        <begin position="1"/>
        <end position="48"/>
    </location>
</feature>
<dbReference type="GO" id="GO:0030154">
    <property type="term" value="P:cell differentiation"/>
    <property type="evidence" value="ECO:0007669"/>
    <property type="project" value="TreeGrafter"/>
</dbReference>
<dbReference type="PROSITE" id="PS51294">
    <property type="entry name" value="HTH_MYB"/>
    <property type="match status" value="1"/>
</dbReference>
<keyword evidence="3" id="KW-0539">Nucleus</keyword>
<dbReference type="OrthoDB" id="2143914at2759"/>
<sequence length="144" mass="16783">MMSEDEKDLIIRLHKLLGNRWSLIAGRLPGRTDNEVKNFWNTHLNNKRSCRSKKKHVKSKESNNTHSLQGKIQEYPAETVSNNQEMATKTVLDSWIEEMQDFNCSLLSPNMPFLEDKPFIPILDDIVLLEAFTRNEIQHSFRNG</sequence>
<evidence type="ECO:0000256" key="3">
    <source>
        <dbReference type="ARBA" id="ARBA00023242"/>
    </source>
</evidence>
<evidence type="ECO:0000259" key="5">
    <source>
        <dbReference type="PROSITE" id="PS50090"/>
    </source>
</evidence>
<protein>
    <submittedName>
        <fullName evidence="7">Uncharacterized protein</fullName>
    </submittedName>
</protein>
<comment type="subcellular location">
    <subcellularLocation>
        <location evidence="1">Nucleus</location>
    </subcellularLocation>
</comment>
<dbReference type="SMART" id="SM00717">
    <property type="entry name" value="SANT"/>
    <property type="match status" value="1"/>
</dbReference>
<evidence type="ECO:0000313" key="7">
    <source>
        <dbReference type="EMBL" id="KAJ8559901.1"/>
    </source>
</evidence>
<feature type="region of interest" description="Disordered" evidence="4">
    <location>
        <begin position="50"/>
        <end position="71"/>
    </location>
</feature>
<accession>A0A9Q1MGM9</accession>
<comment type="caution">
    <text evidence="7">The sequence shown here is derived from an EMBL/GenBank/DDBJ whole genome shotgun (WGS) entry which is preliminary data.</text>
</comment>
<evidence type="ECO:0000256" key="4">
    <source>
        <dbReference type="SAM" id="MobiDB-lite"/>
    </source>
</evidence>
<dbReference type="PANTHER" id="PTHR47998:SF91">
    <property type="entry name" value="MYB-RELATED PROTEIN 308-LIKE"/>
    <property type="match status" value="1"/>
</dbReference>
<evidence type="ECO:0000256" key="2">
    <source>
        <dbReference type="ARBA" id="ARBA00023125"/>
    </source>
</evidence>
<dbReference type="CDD" id="cd00167">
    <property type="entry name" value="SANT"/>
    <property type="match status" value="1"/>
</dbReference>
<dbReference type="PANTHER" id="PTHR47998">
    <property type="entry name" value="TRANSCRIPTION FACTOR MYB51-LIKE ISOFORM X1"/>
    <property type="match status" value="1"/>
</dbReference>